<sequence>MTDQEEIEARLSVVWGAPVTATVPSTLPGGASRQTMRFTAETADGPRDLVLRRDLSGPAGAATMDLEARVMAAAAAAGVPVPELVDSGPSLGGNPYIVMSHVAGEVIPRRLLRDEAYATARETLAAQFGAIAARIHTMSPDTLGGLARQDPIAALRALAERWDTPRPSVELGIRWLEEHPVPAVADTVVHGDLRNGNAIVGPEGIRAVLDWELVHRGDPVEDLGWLCVKAWRFGSALPVGGFGTRAQLLDGYEEVAGWRPTDAQLHWWEVYSTLRWVLICRQQAAVHLEGEQDSLEHAVIGRRVCEAEFDLLLTLGLTHPEKTDDVLTAVDAAESETVGTGAAPHDAPDADHLLAVVERTLVRGELGAQGGARYLARVAAAALRIARREILLSAEVAGRHRERLAGLGFATEQDLAAALRSGAVAPGTPGVVEAVVGTVRDKLLVANPGYLGRPAAPEEG</sequence>
<dbReference type="Proteomes" id="UP000325849">
    <property type="component" value="Unassembled WGS sequence"/>
</dbReference>
<dbReference type="AlphaFoldDB" id="A0A5N8VDD7"/>
<dbReference type="CDD" id="cd05154">
    <property type="entry name" value="ACAD10_11_N-like"/>
    <property type="match status" value="1"/>
</dbReference>
<name>A0A5N8VDD7_9ACTN</name>
<dbReference type="GO" id="GO:0016740">
    <property type="term" value="F:transferase activity"/>
    <property type="evidence" value="ECO:0007669"/>
    <property type="project" value="UniProtKB-KW"/>
</dbReference>
<gene>
    <name evidence="3" type="ORF">FNH09_18865</name>
</gene>
<evidence type="ECO:0000313" key="4">
    <source>
        <dbReference type="Proteomes" id="UP000325849"/>
    </source>
</evidence>
<evidence type="ECO:0000259" key="1">
    <source>
        <dbReference type="Pfam" id="PF01636"/>
    </source>
</evidence>
<dbReference type="InterPro" id="IPR046252">
    <property type="entry name" value="DUF6285"/>
</dbReference>
<evidence type="ECO:0000259" key="2">
    <source>
        <dbReference type="Pfam" id="PF19802"/>
    </source>
</evidence>
<keyword evidence="3" id="KW-0808">Transferase</keyword>
<dbReference type="PANTHER" id="PTHR21310:SF57">
    <property type="entry name" value="BLR2944 PROTEIN"/>
    <property type="match status" value="1"/>
</dbReference>
<feature type="domain" description="Aminoglycoside phosphotransferase" evidence="1">
    <location>
        <begin position="27"/>
        <end position="258"/>
    </location>
</feature>
<dbReference type="InterPro" id="IPR051678">
    <property type="entry name" value="AGP_Transferase"/>
</dbReference>
<proteinExistence type="predicted"/>
<protein>
    <submittedName>
        <fullName evidence="3">Phosphotransferase family protein</fullName>
    </submittedName>
</protein>
<keyword evidence="4" id="KW-1185">Reference proteome</keyword>
<dbReference type="SUPFAM" id="SSF56112">
    <property type="entry name" value="Protein kinase-like (PK-like)"/>
    <property type="match status" value="1"/>
</dbReference>
<feature type="domain" description="DUF6285" evidence="2">
    <location>
        <begin position="369"/>
        <end position="450"/>
    </location>
</feature>
<dbReference type="InterPro" id="IPR002575">
    <property type="entry name" value="Aminoglycoside_PTrfase"/>
</dbReference>
<dbReference type="Gene3D" id="3.30.200.20">
    <property type="entry name" value="Phosphorylase Kinase, domain 1"/>
    <property type="match status" value="1"/>
</dbReference>
<dbReference type="EMBL" id="VJZD01000069">
    <property type="protein sequence ID" value="MPY33251.1"/>
    <property type="molecule type" value="Genomic_DNA"/>
</dbReference>
<dbReference type="PANTHER" id="PTHR21310">
    <property type="entry name" value="AMINOGLYCOSIDE PHOSPHOTRANSFERASE-RELATED-RELATED"/>
    <property type="match status" value="1"/>
</dbReference>
<comment type="caution">
    <text evidence="3">The sequence shown here is derived from an EMBL/GenBank/DDBJ whole genome shotgun (WGS) entry which is preliminary data.</text>
</comment>
<evidence type="ECO:0000313" key="3">
    <source>
        <dbReference type="EMBL" id="MPY33251.1"/>
    </source>
</evidence>
<dbReference type="Pfam" id="PF19802">
    <property type="entry name" value="DUF6285"/>
    <property type="match status" value="1"/>
</dbReference>
<reference evidence="3 4" key="1">
    <citation type="submission" date="2019-07" db="EMBL/GenBank/DDBJ databases">
        <title>New species of Amycolatopsis and Streptomyces.</title>
        <authorList>
            <person name="Duangmal K."/>
            <person name="Teo W.F.A."/>
            <person name="Lipun K."/>
        </authorList>
    </citation>
    <scope>NUCLEOTIDE SEQUENCE [LARGE SCALE GENOMIC DNA]</scope>
    <source>
        <strain evidence="3 4">NBRC 109810</strain>
    </source>
</reference>
<accession>A0A5N8VDD7</accession>
<dbReference type="InterPro" id="IPR041726">
    <property type="entry name" value="ACAD10_11_N"/>
</dbReference>
<organism evidence="3 4">
    <name type="scientific">Streptomyces adustus</name>
    <dbReference type="NCBI Taxonomy" id="1609272"/>
    <lineage>
        <taxon>Bacteria</taxon>
        <taxon>Bacillati</taxon>
        <taxon>Actinomycetota</taxon>
        <taxon>Actinomycetes</taxon>
        <taxon>Kitasatosporales</taxon>
        <taxon>Streptomycetaceae</taxon>
        <taxon>Streptomyces</taxon>
    </lineage>
</organism>
<dbReference type="Pfam" id="PF01636">
    <property type="entry name" value="APH"/>
    <property type="match status" value="1"/>
</dbReference>
<dbReference type="Gene3D" id="3.90.1200.10">
    <property type="match status" value="1"/>
</dbReference>
<dbReference type="InterPro" id="IPR011009">
    <property type="entry name" value="Kinase-like_dom_sf"/>
</dbReference>